<dbReference type="Proteomes" id="UP001302477">
    <property type="component" value="Chromosome"/>
</dbReference>
<feature type="region of interest" description="Disordered" evidence="1">
    <location>
        <begin position="297"/>
        <end position="320"/>
    </location>
</feature>
<evidence type="ECO:0000259" key="3">
    <source>
        <dbReference type="Pfam" id="PF13088"/>
    </source>
</evidence>
<feature type="signal peptide" evidence="2">
    <location>
        <begin position="1"/>
        <end position="34"/>
    </location>
</feature>
<keyword evidence="2" id="KW-0732">Signal</keyword>
<dbReference type="CDD" id="cd15482">
    <property type="entry name" value="Sialidase_non-viral"/>
    <property type="match status" value="1"/>
</dbReference>
<protein>
    <submittedName>
        <fullName evidence="4">Sialidase family protein</fullName>
    </submittedName>
</protein>
<name>A0AAU0MV71_9GAMM</name>
<dbReference type="SUPFAM" id="SSF50939">
    <property type="entry name" value="Sialidases"/>
    <property type="match status" value="1"/>
</dbReference>
<evidence type="ECO:0000256" key="2">
    <source>
        <dbReference type="SAM" id="SignalP"/>
    </source>
</evidence>
<gene>
    <name evidence="4" type="ORF">R5R33_12305</name>
</gene>
<feature type="chain" id="PRO_5043389667" evidence="2">
    <location>
        <begin position="35"/>
        <end position="398"/>
    </location>
</feature>
<proteinExistence type="predicted"/>
<dbReference type="KEGG" id="mpaf:R5R33_12305"/>
<dbReference type="PANTHER" id="PTHR43752">
    <property type="entry name" value="BNR/ASP-BOX REPEAT FAMILY PROTEIN"/>
    <property type="match status" value="1"/>
</dbReference>
<dbReference type="RefSeq" id="WP_318952999.1">
    <property type="nucleotide sequence ID" value="NZ_CP137555.1"/>
</dbReference>
<organism evidence="4 5">
    <name type="scientific">Microbulbifer pacificus</name>
    <dbReference type="NCBI Taxonomy" id="407164"/>
    <lineage>
        <taxon>Bacteria</taxon>
        <taxon>Pseudomonadati</taxon>
        <taxon>Pseudomonadota</taxon>
        <taxon>Gammaproteobacteria</taxon>
        <taxon>Cellvibrionales</taxon>
        <taxon>Microbulbiferaceae</taxon>
        <taxon>Microbulbifer</taxon>
    </lineage>
</organism>
<dbReference type="EMBL" id="CP137555">
    <property type="protein sequence ID" value="WOX04521.1"/>
    <property type="molecule type" value="Genomic_DNA"/>
</dbReference>
<feature type="domain" description="Sialidase" evidence="3">
    <location>
        <begin position="87"/>
        <end position="375"/>
    </location>
</feature>
<evidence type="ECO:0000313" key="4">
    <source>
        <dbReference type="EMBL" id="WOX04521.1"/>
    </source>
</evidence>
<sequence length="398" mass="43986">MIFTVASTPSTRAKKWLRACLLPVILSTSFDASAQPFSVVEGLFNGAMPETMGLRFPVAVEHTTVFRGEQGKSQYNHGAVLYGFGDKLYLQWQSSARDEDAADTSVLYASSRDGLHWSEPRILEKARDNAVVTSGGWWSAGNTLYAFINVWPNDLQPRGGHVEVLASSDGIHWKNMGRPTFADGRPLNGVIEQDFHRYHGGRIVTALHRQPGLRATPIYTDDPSALSGWKPGEFANLSVENDVSRELEPSSFQRADGALVMVFRDQQSSFHVLASVSKDNGATWSQAEWTNLPDSRAKQSAGNLPDGSAYLVNNPSSSKSREPLAISLSRDGKTFDRAFLLRAGGNQLADPRYEGLYKRKGFSYPKSFVWKDNLYVAYGENKEDIVVTRIPLTSLMAD</sequence>
<evidence type="ECO:0000313" key="5">
    <source>
        <dbReference type="Proteomes" id="UP001302477"/>
    </source>
</evidence>
<dbReference type="InterPro" id="IPR036278">
    <property type="entry name" value="Sialidase_sf"/>
</dbReference>
<dbReference type="AlphaFoldDB" id="A0AAU0MV71"/>
<evidence type="ECO:0000256" key="1">
    <source>
        <dbReference type="SAM" id="MobiDB-lite"/>
    </source>
</evidence>
<reference evidence="4 5" key="1">
    <citation type="submission" date="2023-10" db="EMBL/GenBank/DDBJ databases">
        <title>Description of Microbulbifer bruguierae sp. nov., isolated from the sediments of mangrove plant Bruguiera sexangula and comparative genomic analyses of the genus Microbulbifer.</title>
        <authorList>
            <person name="Long M."/>
        </authorList>
    </citation>
    <scope>NUCLEOTIDE SEQUENCE [LARGE SCALE GENOMIC DNA]</scope>
    <source>
        <strain evidence="4 5">SPO729</strain>
    </source>
</reference>
<accession>A0AAU0MV71</accession>
<dbReference type="InterPro" id="IPR011040">
    <property type="entry name" value="Sialidase"/>
</dbReference>
<dbReference type="Gene3D" id="2.120.10.10">
    <property type="match status" value="1"/>
</dbReference>
<dbReference type="PANTHER" id="PTHR43752:SF2">
    <property type="entry name" value="BNR_ASP-BOX REPEAT FAMILY PROTEIN"/>
    <property type="match status" value="1"/>
</dbReference>
<keyword evidence="5" id="KW-1185">Reference proteome</keyword>
<dbReference type="Pfam" id="PF13088">
    <property type="entry name" value="BNR_2"/>
    <property type="match status" value="1"/>
</dbReference>